<protein>
    <recommendedName>
        <fullName evidence="2">Ubiquitin-like domain-containing protein</fullName>
    </recommendedName>
</protein>
<dbReference type="InterPro" id="IPR054464">
    <property type="entry name" value="ULD_fung"/>
</dbReference>
<feature type="region of interest" description="Disordered" evidence="1">
    <location>
        <begin position="1"/>
        <end position="224"/>
    </location>
</feature>
<feature type="region of interest" description="Disordered" evidence="1">
    <location>
        <begin position="588"/>
        <end position="611"/>
    </location>
</feature>
<dbReference type="PANTHER" id="PTHR45691:SF6">
    <property type="entry name" value="PROTEIN DIAPHANOUS"/>
    <property type="match status" value="1"/>
</dbReference>
<dbReference type="PANTHER" id="PTHR45691">
    <property type="entry name" value="PROTEIN DIAPHANOUS"/>
    <property type="match status" value="1"/>
</dbReference>
<evidence type="ECO:0000259" key="2">
    <source>
        <dbReference type="Pfam" id="PF22893"/>
    </source>
</evidence>
<feature type="compositionally biased region" description="Polar residues" evidence="1">
    <location>
        <begin position="246"/>
        <end position="262"/>
    </location>
</feature>
<feature type="region of interest" description="Disordered" evidence="1">
    <location>
        <begin position="627"/>
        <end position="683"/>
    </location>
</feature>
<feature type="compositionally biased region" description="Polar residues" evidence="1">
    <location>
        <begin position="35"/>
        <end position="44"/>
    </location>
</feature>
<evidence type="ECO:0000313" key="4">
    <source>
        <dbReference type="Proteomes" id="UP001271007"/>
    </source>
</evidence>
<feature type="compositionally biased region" description="Basic residues" evidence="1">
    <location>
        <begin position="144"/>
        <end position="162"/>
    </location>
</feature>
<feature type="compositionally biased region" description="Acidic residues" evidence="1">
    <location>
        <begin position="79"/>
        <end position="92"/>
    </location>
</feature>
<dbReference type="InterPro" id="IPR051412">
    <property type="entry name" value="Formin_Homology_Diaphanous_sf"/>
</dbReference>
<proteinExistence type="predicted"/>
<reference evidence="3" key="1">
    <citation type="submission" date="2023-04" db="EMBL/GenBank/DDBJ databases">
        <title>Black Yeasts Isolated from many extreme environments.</title>
        <authorList>
            <person name="Coleine C."/>
            <person name="Stajich J.E."/>
            <person name="Selbmann L."/>
        </authorList>
    </citation>
    <scope>NUCLEOTIDE SEQUENCE</scope>
    <source>
        <strain evidence="3">CCFEE 5312</strain>
    </source>
</reference>
<feature type="compositionally biased region" description="Basic residues" evidence="1">
    <location>
        <begin position="595"/>
        <end position="607"/>
    </location>
</feature>
<evidence type="ECO:0000313" key="3">
    <source>
        <dbReference type="EMBL" id="KAK3048148.1"/>
    </source>
</evidence>
<feature type="compositionally biased region" description="Basic and acidic residues" evidence="1">
    <location>
        <begin position="348"/>
        <end position="361"/>
    </location>
</feature>
<name>A0AAJ0D7L6_9PEZI</name>
<feature type="region of interest" description="Disordered" evidence="1">
    <location>
        <begin position="237"/>
        <end position="304"/>
    </location>
</feature>
<keyword evidence="4" id="KW-1185">Reference proteome</keyword>
<dbReference type="EMBL" id="JAWDJX010000052">
    <property type="protein sequence ID" value="KAK3048148.1"/>
    <property type="molecule type" value="Genomic_DNA"/>
</dbReference>
<dbReference type="GO" id="GO:0005884">
    <property type="term" value="C:actin filament"/>
    <property type="evidence" value="ECO:0007669"/>
    <property type="project" value="TreeGrafter"/>
</dbReference>
<comment type="caution">
    <text evidence="3">The sequence shown here is derived from an EMBL/GenBank/DDBJ whole genome shotgun (WGS) entry which is preliminary data.</text>
</comment>
<feature type="domain" description="Ubiquitin-like" evidence="2">
    <location>
        <begin position="473"/>
        <end position="554"/>
    </location>
</feature>
<dbReference type="AlphaFoldDB" id="A0AAJ0D7L6"/>
<gene>
    <name evidence="3" type="ORF">LTR09_010487</name>
</gene>
<evidence type="ECO:0000256" key="1">
    <source>
        <dbReference type="SAM" id="MobiDB-lite"/>
    </source>
</evidence>
<organism evidence="3 4">
    <name type="scientific">Extremus antarcticus</name>
    <dbReference type="NCBI Taxonomy" id="702011"/>
    <lineage>
        <taxon>Eukaryota</taxon>
        <taxon>Fungi</taxon>
        <taxon>Dikarya</taxon>
        <taxon>Ascomycota</taxon>
        <taxon>Pezizomycotina</taxon>
        <taxon>Dothideomycetes</taxon>
        <taxon>Dothideomycetidae</taxon>
        <taxon>Mycosphaerellales</taxon>
        <taxon>Extremaceae</taxon>
        <taxon>Extremus</taxon>
    </lineage>
</organism>
<feature type="compositionally biased region" description="Low complexity" evidence="1">
    <location>
        <begin position="45"/>
        <end position="65"/>
    </location>
</feature>
<feature type="compositionally biased region" description="Low complexity" evidence="1">
    <location>
        <begin position="284"/>
        <end position="295"/>
    </location>
</feature>
<dbReference type="GO" id="GO:0030041">
    <property type="term" value="P:actin filament polymerization"/>
    <property type="evidence" value="ECO:0007669"/>
    <property type="project" value="TreeGrafter"/>
</dbReference>
<accession>A0AAJ0D7L6</accession>
<feature type="compositionally biased region" description="Pro residues" evidence="1">
    <location>
        <begin position="335"/>
        <end position="347"/>
    </location>
</feature>
<feature type="region of interest" description="Disordered" evidence="1">
    <location>
        <begin position="330"/>
        <end position="361"/>
    </location>
</feature>
<feature type="region of interest" description="Disordered" evidence="1">
    <location>
        <begin position="388"/>
        <end position="452"/>
    </location>
</feature>
<sequence length="683" mass="75633">MPPSHVDFASAHAAPPPPDASVIEVSFDNREQRSRTSSGRSASVRSYPNSRGSGSSGRHSISGSERSWKIVNHPRHEYDDEIDREYEDDLEPSDSASRARQQLPKLYTHPQTRPEPIRRFSSHHRVREPAPDPPPQPEVEEPRRHRSSRRHRQSSHIRRHDSHRAPSDESSLGTVASHDDYPYSHHGMPPPRNYPPQSAGYRHVPPQSHGGYPPSVAPTAPGYADGFGGRQALVHMPQQDPFGYPINNNPFSPQESQGNPFSPMSAASGASYFAMDPHAPPMPQQHRPQGPQRPQSYMAPSSHYGSEMMSPYGHPAMPPYPGYPPMPGYPMHGWYPPPSNASSPPPADESKEDVKKASKDQLDAIQAVLQKTEESRQAWHKEIVAKAEADAAAAAEKRAREEEEKKKKEEIADASKKAKEAAEQKAADAAKKAKEEHDKKLKEAEAAKEEAIKKQKELEEETKKLKPPDHSGKSVKFTDAMGRKFSFPYHLCKTWKGMESLIKQAFMQIDEIGDHVRSGHYDLTGPDNEIILPQVWENMIQPDWEIEMHMWPMPEKESKKDKGKKNLDDLFGPGDPFAGLGLGHLGIEDPGMGKKSGKKNGGKKSGGKARDANIVNVHPSGIPPPPNFPPGMQLPDPLNMPFPGEMVMKDKTKGRSKSSSGRNGAPTGFAAWLTGTSAPRKKR</sequence>
<dbReference type="Proteomes" id="UP001271007">
    <property type="component" value="Unassembled WGS sequence"/>
</dbReference>
<dbReference type="Pfam" id="PF22893">
    <property type="entry name" value="ULD_2"/>
    <property type="match status" value="1"/>
</dbReference>